<dbReference type="EMBL" id="JMIR01000031">
    <property type="protein sequence ID" value="KEO81897.1"/>
    <property type="molecule type" value="Genomic_DNA"/>
</dbReference>
<evidence type="ECO:0000313" key="2">
    <source>
        <dbReference type="Proteomes" id="UP000027931"/>
    </source>
</evidence>
<dbReference type="OrthoDB" id="7239898at2"/>
<sequence length="68" mass="7537">MEQGMAHSNSAFRRMYAPDRLTLGMFLSTEAFDGDEKKRTDAERLIRFADDAALPWGELRGSGRASGA</sequence>
<organism evidence="1 2">
    <name type="scientific">Tumebacillus flagellatus</name>
    <dbReference type="NCBI Taxonomy" id="1157490"/>
    <lineage>
        <taxon>Bacteria</taxon>
        <taxon>Bacillati</taxon>
        <taxon>Bacillota</taxon>
        <taxon>Bacilli</taxon>
        <taxon>Bacillales</taxon>
        <taxon>Alicyclobacillaceae</taxon>
        <taxon>Tumebacillus</taxon>
    </lineage>
</organism>
<protein>
    <submittedName>
        <fullName evidence="1">Uncharacterized protein</fullName>
    </submittedName>
</protein>
<name>A0A074M7A8_9BACL</name>
<evidence type="ECO:0000313" key="1">
    <source>
        <dbReference type="EMBL" id="KEO81897.1"/>
    </source>
</evidence>
<accession>A0A074M7A8</accession>
<dbReference type="RefSeq" id="WP_038092041.1">
    <property type="nucleotide sequence ID" value="NZ_JMIR01000031.1"/>
</dbReference>
<dbReference type="AlphaFoldDB" id="A0A074M7A8"/>
<reference evidence="1 2" key="1">
    <citation type="journal article" date="2013" name="Int. J. Syst. Evol. Microbiol.">
        <title>Tumebacillus flagellatus sp. nov., an alpha-amylase/pullulanase-producing bacterium isolated from cassava wastewater.</title>
        <authorList>
            <person name="Wang Q."/>
            <person name="Xie N."/>
            <person name="Qin Y."/>
            <person name="Shen N."/>
            <person name="Zhu J."/>
            <person name="Mi H."/>
            <person name="Huang R."/>
        </authorList>
    </citation>
    <scope>NUCLEOTIDE SEQUENCE [LARGE SCALE GENOMIC DNA]</scope>
    <source>
        <strain evidence="1 2">GST4</strain>
    </source>
</reference>
<comment type="caution">
    <text evidence="1">The sequence shown here is derived from an EMBL/GenBank/DDBJ whole genome shotgun (WGS) entry which is preliminary data.</text>
</comment>
<keyword evidence="2" id="KW-1185">Reference proteome</keyword>
<dbReference type="Proteomes" id="UP000027931">
    <property type="component" value="Unassembled WGS sequence"/>
</dbReference>
<gene>
    <name evidence="1" type="ORF">EL26_18865</name>
</gene>
<proteinExistence type="predicted"/>